<dbReference type="SUPFAM" id="SSF53335">
    <property type="entry name" value="S-adenosyl-L-methionine-dependent methyltransferases"/>
    <property type="match status" value="1"/>
</dbReference>
<name>A0A5C5XZJ7_9BACT</name>
<dbReference type="AlphaFoldDB" id="A0A5C5XZJ7"/>
<reference evidence="2 3" key="1">
    <citation type="submission" date="2019-02" db="EMBL/GenBank/DDBJ databases">
        <title>Deep-cultivation of Planctomycetes and their phenomic and genomic characterization uncovers novel biology.</title>
        <authorList>
            <person name="Wiegand S."/>
            <person name="Jogler M."/>
            <person name="Boedeker C."/>
            <person name="Pinto D."/>
            <person name="Vollmers J."/>
            <person name="Rivas-Marin E."/>
            <person name="Kohn T."/>
            <person name="Peeters S.H."/>
            <person name="Heuer A."/>
            <person name="Rast P."/>
            <person name="Oberbeckmann S."/>
            <person name="Bunk B."/>
            <person name="Jeske O."/>
            <person name="Meyerdierks A."/>
            <person name="Storesund J.E."/>
            <person name="Kallscheuer N."/>
            <person name="Luecker S."/>
            <person name="Lage O.M."/>
            <person name="Pohl T."/>
            <person name="Merkel B.J."/>
            <person name="Hornburger P."/>
            <person name="Mueller R.-W."/>
            <person name="Bruemmer F."/>
            <person name="Labrenz M."/>
            <person name="Spormann A.M."/>
            <person name="Op Den Camp H."/>
            <person name="Overmann J."/>
            <person name="Amann R."/>
            <person name="Jetten M.S.M."/>
            <person name="Mascher T."/>
            <person name="Medema M.H."/>
            <person name="Devos D.P."/>
            <person name="Kaster A.-K."/>
            <person name="Ovreas L."/>
            <person name="Rohde M."/>
            <person name="Galperin M.Y."/>
            <person name="Jogler C."/>
        </authorList>
    </citation>
    <scope>NUCLEOTIDE SEQUENCE [LARGE SCALE GENOMIC DNA]</scope>
    <source>
        <strain evidence="2 3">Pla123a</strain>
    </source>
</reference>
<dbReference type="OrthoDB" id="20930at2"/>
<dbReference type="EMBL" id="SJPO01000012">
    <property type="protein sequence ID" value="TWT67713.1"/>
    <property type="molecule type" value="Genomic_DNA"/>
</dbReference>
<gene>
    <name evidence="2" type="ORF">Pla123a_42690</name>
</gene>
<accession>A0A5C5XZJ7</accession>
<feature type="domain" description="Methyltransferase type 11" evidence="1">
    <location>
        <begin position="53"/>
        <end position="123"/>
    </location>
</feature>
<keyword evidence="3" id="KW-1185">Reference proteome</keyword>
<evidence type="ECO:0000259" key="1">
    <source>
        <dbReference type="Pfam" id="PF08241"/>
    </source>
</evidence>
<dbReference type="GO" id="GO:0008757">
    <property type="term" value="F:S-adenosylmethionine-dependent methyltransferase activity"/>
    <property type="evidence" value="ECO:0007669"/>
    <property type="project" value="InterPro"/>
</dbReference>
<evidence type="ECO:0000313" key="2">
    <source>
        <dbReference type="EMBL" id="TWT67713.1"/>
    </source>
</evidence>
<dbReference type="RefSeq" id="WP_146590684.1">
    <property type="nucleotide sequence ID" value="NZ_SJPO01000012.1"/>
</dbReference>
<sequence>MGQTAEQAFSMIYSSHAWGSESRSGPGSVPKATAEYHAWLAEFAESRSVGSVVDVGCGDWTATQNLGWDNVDYTGVDVVPDLVDDLNTRFGNERRRFVCLDANRDELPAADLLVIKDVLQHWPLDCVHRFRGQLDRFKHAVITNDRARTVTTYALGTPVWRRQITANGDIAMGGYRTLQLNAAPFEWGLATGLTFKVENIHPKAFGLGASGRVDEKECLVWERQTGAV</sequence>
<proteinExistence type="predicted"/>
<dbReference type="Pfam" id="PF08241">
    <property type="entry name" value="Methyltransf_11"/>
    <property type="match status" value="1"/>
</dbReference>
<dbReference type="Proteomes" id="UP000318478">
    <property type="component" value="Unassembled WGS sequence"/>
</dbReference>
<comment type="caution">
    <text evidence="2">The sequence shown here is derived from an EMBL/GenBank/DDBJ whole genome shotgun (WGS) entry which is preliminary data.</text>
</comment>
<dbReference type="Gene3D" id="3.40.50.150">
    <property type="entry name" value="Vaccinia Virus protein VP39"/>
    <property type="match status" value="1"/>
</dbReference>
<dbReference type="InterPro" id="IPR029063">
    <property type="entry name" value="SAM-dependent_MTases_sf"/>
</dbReference>
<evidence type="ECO:0000313" key="3">
    <source>
        <dbReference type="Proteomes" id="UP000318478"/>
    </source>
</evidence>
<organism evidence="2 3">
    <name type="scientific">Posidoniimonas polymericola</name>
    <dbReference type="NCBI Taxonomy" id="2528002"/>
    <lineage>
        <taxon>Bacteria</taxon>
        <taxon>Pseudomonadati</taxon>
        <taxon>Planctomycetota</taxon>
        <taxon>Planctomycetia</taxon>
        <taxon>Pirellulales</taxon>
        <taxon>Lacipirellulaceae</taxon>
        <taxon>Posidoniimonas</taxon>
    </lineage>
</organism>
<dbReference type="InterPro" id="IPR013216">
    <property type="entry name" value="Methyltransf_11"/>
</dbReference>
<protein>
    <recommendedName>
        <fullName evidence="1">Methyltransferase type 11 domain-containing protein</fullName>
    </recommendedName>
</protein>